<name>A0ABP0M6P6_9DINO</name>
<keyword evidence="1" id="KW-0472">Membrane</keyword>
<dbReference type="EMBL" id="CAXAMN010015677">
    <property type="protein sequence ID" value="CAK9046429.1"/>
    <property type="molecule type" value="Genomic_DNA"/>
</dbReference>
<keyword evidence="1" id="KW-1133">Transmembrane helix</keyword>
<proteinExistence type="predicted"/>
<accession>A0ABP0M6P6</accession>
<comment type="caution">
    <text evidence="2">The sequence shown here is derived from an EMBL/GenBank/DDBJ whole genome shotgun (WGS) entry which is preliminary data.</text>
</comment>
<gene>
    <name evidence="2" type="ORF">CCMP2556_LOCUS24128</name>
</gene>
<keyword evidence="1" id="KW-0812">Transmembrane</keyword>
<protein>
    <submittedName>
        <fullName evidence="2">Uncharacterized protein</fullName>
    </submittedName>
</protein>
<evidence type="ECO:0000313" key="2">
    <source>
        <dbReference type="EMBL" id="CAK9046429.1"/>
    </source>
</evidence>
<evidence type="ECO:0000313" key="3">
    <source>
        <dbReference type="Proteomes" id="UP001642484"/>
    </source>
</evidence>
<dbReference type="Gene3D" id="1.20.190.10">
    <property type="entry name" value="Pesticidal crystal protein, N-terminal domain"/>
    <property type="match status" value="1"/>
</dbReference>
<dbReference type="Proteomes" id="UP001642484">
    <property type="component" value="Unassembled WGS sequence"/>
</dbReference>
<evidence type="ECO:0000256" key="1">
    <source>
        <dbReference type="SAM" id="Phobius"/>
    </source>
</evidence>
<feature type="transmembrane region" description="Helical" evidence="1">
    <location>
        <begin position="50"/>
        <end position="69"/>
    </location>
</feature>
<reference evidence="2 3" key="1">
    <citation type="submission" date="2024-02" db="EMBL/GenBank/DDBJ databases">
        <authorList>
            <person name="Chen Y."/>
            <person name="Shah S."/>
            <person name="Dougan E. K."/>
            <person name="Thang M."/>
            <person name="Chan C."/>
        </authorList>
    </citation>
    <scope>NUCLEOTIDE SEQUENCE [LARGE SCALE GENOMIC DNA]</scope>
</reference>
<feature type="non-terminal residue" evidence="2">
    <location>
        <position position="1"/>
    </location>
</feature>
<dbReference type="InterPro" id="IPR036716">
    <property type="entry name" value="Pest_crys_N_sf"/>
</dbReference>
<organism evidence="2 3">
    <name type="scientific">Durusdinium trenchii</name>
    <dbReference type="NCBI Taxonomy" id="1381693"/>
    <lineage>
        <taxon>Eukaryota</taxon>
        <taxon>Sar</taxon>
        <taxon>Alveolata</taxon>
        <taxon>Dinophyceae</taxon>
        <taxon>Suessiales</taxon>
        <taxon>Symbiodiniaceae</taxon>
        <taxon>Durusdinium</taxon>
    </lineage>
</organism>
<keyword evidence="3" id="KW-1185">Reference proteome</keyword>
<sequence>ECSDASLCTTNVIEYEKENELAKYGMKTGKFAAKAASDILKEILKSAKAIALRGTVAFAFVGAFISAFFPSAGGLPENPCTFAEDWGRCVWEQVKPFVQEFVSDKLDEAFADIWTATFQGYQTRLWALNATAYKNSKKFPNGTIKHMSNKTRDRMHDDLKAVHDAMLGRSFWWTVRSKPQLEPTCPSLRRCM</sequence>